<dbReference type="Proteomes" id="UP001549307">
    <property type="component" value="Unassembled WGS sequence"/>
</dbReference>
<dbReference type="PROSITE" id="PS50850">
    <property type="entry name" value="MFS"/>
    <property type="match status" value="1"/>
</dbReference>
<feature type="transmembrane region" description="Helical" evidence="7">
    <location>
        <begin position="291"/>
        <end position="312"/>
    </location>
</feature>
<feature type="transmembrane region" description="Helical" evidence="7">
    <location>
        <begin position="201"/>
        <end position="218"/>
    </location>
</feature>
<comment type="subcellular location">
    <subcellularLocation>
        <location evidence="1">Cell membrane</location>
        <topology evidence="1">Multi-pass membrane protein</topology>
    </subcellularLocation>
</comment>
<keyword evidence="6 7" id="KW-0472">Membrane</keyword>
<sequence>MSTNNPETTQLESISAHTSNLRERRRAVTASFLGTTVEYYDFLLYTAAAGLIFPALFFSNLEPGLATTLSFATLLAGYLTRPLGGILFGHFGDKVGRKKILFITLMTMGVVSLGIGLMPTYATIGVTAPVLLVILRILQGIAVGGEWAGATLMAMEHANEKSKGLAASFSAAGGPTGSVLATLTLASFASLPNEAFFSWGWRVPFLLSVVVVIIGLYMRSRVTESPEFEEARQNGEVEKGAPIKIVLTTYRKEVVLGALGGAASLFVQGLLAGFMVTYVSVIHGWLPRTDALMMLTASSFLQIFTIPFFAWLSDKWGRKPVMLYAAICSAILVWPMMALFNTGQPLLIFAAFMLGNPILQASMYGPVAAFISEKFDTAARYTGASLTFQTSSIIGAGIAPIIGATLTSETSGSNSLAIFMTALFIVSASAVWFSRETRPSASRTRKFASFDKSR</sequence>
<feature type="transmembrane region" description="Helical" evidence="7">
    <location>
        <begin position="130"/>
        <end position="153"/>
    </location>
</feature>
<evidence type="ECO:0000313" key="9">
    <source>
        <dbReference type="EMBL" id="MET4538411.1"/>
    </source>
</evidence>
<dbReference type="GeneID" id="92751147"/>
<keyword evidence="5 7" id="KW-1133">Transmembrane helix</keyword>
<evidence type="ECO:0000256" key="3">
    <source>
        <dbReference type="ARBA" id="ARBA00022475"/>
    </source>
</evidence>
<comment type="caution">
    <text evidence="9">The sequence shown here is derived from an EMBL/GenBank/DDBJ whole genome shotgun (WGS) entry which is preliminary data.</text>
</comment>
<feature type="transmembrane region" description="Helical" evidence="7">
    <location>
        <begin position="65"/>
        <end position="88"/>
    </location>
</feature>
<evidence type="ECO:0000313" key="10">
    <source>
        <dbReference type="Proteomes" id="UP001549307"/>
    </source>
</evidence>
<proteinExistence type="predicted"/>
<evidence type="ECO:0000256" key="2">
    <source>
        <dbReference type="ARBA" id="ARBA00022448"/>
    </source>
</evidence>
<dbReference type="SUPFAM" id="SSF103473">
    <property type="entry name" value="MFS general substrate transporter"/>
    <property type="match status" value="1"/>
</dbReference>
<evidence type="ECO:0000256" key="6">
    <source>
        <dbReference type="ARBA" id="ARBA00023136"/>
    </source>
</evidence>
<dbReference type="CDD" id="cd17369">
    <property type="entry name" value="MFS_ShiA_like"/>
    <property type="match status" value="1"/>
</dbReference>
<gene>
    <name evidence="9" type="ORF">ABIE37_000166</name>
</gene>
<feature type="transmembrane region" description="Helical" evidence="7">
    <location>
        <begin position="100"/>
        <end position="124"/>
    </location>
</feature>
<name>A0ABV2P0X6_9MICC</name>
<dbReference type="RefSeq" id="WP_354225800.1">
    <property type="nucleotide sequence ID" value="NZ_JBEPSN010000001.1"/>
</dbReference>
<accession>A0ABV2P0X6</accession>
<dbReference type="InterPro" id="IPR020846">
    <property type="entry name" value="MFS_dom"/>
</dbReference>
<protein>
    <submittedName>
        <fullName evidence="9">MFS family permease</fullName>
    </submittedName>
</protein>
<keyword evidence="4 7" id="KW-0812">Transmembrane</keyword>
<evidence type="ECO:0000256" key="5">
    <source>
        <dbReference type="ARBA" id="ARBA00022989"/>
    </source>
</evidence>
<feature type="transmembrane region" description="Helical" evidence="7">
    <location>
        <begin position="346"/>
        <end position="371"/>
    </location>
</feature>
<dbReference type="PANTHER" id="PTHR43045">
    <property type="entry name" value="SHIKIMATE TRANSPORTER"/>
    <property type="match status" value="1"/>
</dbReference>
<dbReference type="Gene3D" id="1.20.1250.20">
    <property type="entry name" value="MFS general substrate transporter like domains"/>
    <property type="match status" value="2"/>
</dbReference>
<feature type="transmembrane region" description="Helical" evidence="7">
    <location>
        <begin position="42"/>
        <end position="59"/>
    </location>
</feature>
<dbReference type="InterPro" id="IPR036259">
    <property type="entry name" value="MFS_trans_sf"/>
</dbReference>
<feature type="transmembrane region" description="Helical" evidence="7">
    <location>
        <begin position="321"/>
        <end position="340"/>
    </location>
</feature>
<feature type="transmembrane region" description="Helical" evidence="7">
    <location>
        <begin position="165"/>
        <end position="189"/>
    </location>
</feature>
<dbReference type="InterPro" id="IPR011701">
    <property type="entry name" value="MFS"/>
</dbReference>
<organism evidence="9 10">
    <name type="scientific">Arthrobacter bambusae</name>
    <dbReference type="NCBI Taxonomy" id="1338426"/>
    <lineage>
        <taxon>Bacteria</taxon>
        <taxon>Bacillati</taxon>
        <taxon>Actinomycetota</taxon>
        <taxon>Actinomycetes</taxon>
        <taxon>Micrococcales</taxon>
        <taxon>Micrococcaceae</taxon>
        <taxon>Arthrobacter</taxon>
    </lineage>
</organism>
<evidence type="ECO:0000259" key="8">
    <source>
        <dbReference type="PROSITE" id="PS50850"/>
    </source>
</evidence>
<evidence type="ECO:0000256" key="4">
    <source>
        <dbReference type="ARBA" id="ARBA00022692"/>
    </source>
</evidence>
<dbReference type="EMBL" id="JBEPSN010000001">
    <property type="protein sequence ID" value="MET4538411.1"/>
    <property type="molecule type" value="Genomic_DNA"/>
</dbReference>
<reference evidence="9 10" key="1">
    <citation type="submission" date="2024-06" db="EMBL/GenBank/DDBJ databases">
        <title>Sorghum-associated microbial communities from plants grown in Nebraska, USA.</title>
        <authorList>
            <person name="Schachtman D."/>
        </authorList>
    </citation>
    <scope>NUCLEOTIDE SEQUENCE [LARGE SCALE GENOMIC DNA]</scope>
    <source>
        <strain evidence="9 10">3552</strain>
    </source>
</reference>
<dbReference type="Pfam" id="PF07690">
    <property type="entry name" value="MFS_1"/>
    <property type="match status" value="1"/>
</dbReference>
<feature type="transmembrane region" description="Helical" evidence="7">
    <location>
        <begin position="254"/>
        <end position="279"/>
    </location>
</feature>
<keyword evidence="10" id="KW-1185">Reference proteome</keyword>
<keyword evidence="3" id="KW-1003">Cell membrane</keyword>
<evidence type="ECO:0000256" key="7">
    <source>
        <dbReference type="SAM" id="Phobius"/>
    </source>
</evidence>
<feature type="domain" description="Major facilitator superfamily (MFS) profile" evidence="8">
    <location>
        <begin position="27"/>
        <end position="439"/>
    </location>
</feature>
<keyword evidence="2" id="KW-0813">Transport</keyword>
<feature type="transmembrane region" description="Helical" evidence="7">
    <location>
        <begin position="383"/>
        <end position="403"/>
    </location>
</feature>
<feature type="transmembrane region" description="Helical" evidence="7">
    <location>
        <begin position="415"/>
        <end position="433"/>
    </location>
</feature>
<dbReference type="PANTHER" id="PTHR43045:SF1">
    <property type="entry name" value="SHIKIMATE TRANSPORTER"/>
    <property type="match status" value="1"/>
</dbReference>
<evidence type="ECO:0000256" key="1">
    <source>
        <dbReference type="ARBA" id="ARBA00004651"/>
    </source>
</evidence>